<keyword evidence="1" id="KW-0472">Membrane</keyword>
<dbReference type="RefSeq" id="WP_196105286.1">
    <property type="nucleotide sequence ID" value="NZ_CP064942.1"/>
</dbReference>
<accession>A0A7S9LVD3</accession>
<evidence type="ECO:0000256" key="1">
    <source>
        <dbReference type="SAM" id="Phobius"/>
    </source>
</evidence>
<reference evidence="2 3" key="1">
    <citation type="submission" date="2020-11" db="EMBL/GenBank/DDBJ databases">
        <title>Description of Pontivivens ytuae sp. nov. isolated from deep sea sediment of Mariana Trench.</title>
        <authorList>
            <person name="Wang Z."/>
            <person name="Sun Q.-L."/>
            <person name="Xu X.-D."/>
            <person name="Tang Y.-Z."/>
            <person name="Zhang J."/>
        </authorList>
    </citation>
    <scope>NUCLEOTIDE SEQUENCE [LARGE SCALE GENOMIC DNA]</scope>
    <source>
        <strain evidence="2 3">MT2928</strain>
    </source>
</reference>
<proteinExistence type="predicted"/>
<keyword evidence="1" id="KW-0812">Transmembrane</keyword>
<organism evidence="2 3">
    <name type="scientific">Pontivivens ytuae</name>
    <dbReference type="NCBI Taxonomy" id="2789856"/>
    <lineage>
        <taxon>Bacteria</taxon>
        <taxon>Pseudomonadati</taxon>
        <taxon>Pseudomonadota</taxon>
        <taxon>Alphaproteobacteria</taxon>
        <taxon>Rhodobacterales</taxon>
        <taxon>Paracoccaceae</taxon>
        <taxon>Pontivivens</taxon>
    </lineage>
</organism>
<dbReference type="KEGG" id="poz:I0K15_10020"/>
<dbReference type="Proteomes" id="UP000594800">
    <property type="component" value="Chromosome"/>
</dbReference>
<evidence type="ECO:0000313" key="3">
    <source>
        <dbReference type="Proteomes" id="UP000594800"/>
    </source>
</evidence>
<protein>
    <submittedName>
        <fullName evidence="2">Uncharacterized protein</fullName>
    </submittedName>
</protein>
<name>A0A7S9LVD3_9RHOB</name>
<feature type="transmembrane region" description="Helical" evidence="1">
    <location>
        <begin position="30"/>
        <end position="51"/>
    </location>
</feature>
<gene>
    <name evidence="2" type="ORF">I0K15_10020</name>
</gene>
<feature type="transmembrane region" description="Helical" evidence="1">
    <location>
        <begin position="121"/>
        <end position="138"/>
    </location>
</feature>
<keyword evidence="1" id="KW-1133">Transmembrane helix</keyword>
<keyword evidence="3" id="KW-1185">Reference proteome</keyword>
<feature type="transmembrane region" description="Helical" evidence="1">
    <location>
        <begin position="57"/>
        <end position="75"/>
    </location>
</feature>
<evidence type="ECO:0000313" key="2">
    <source>
        <dbReference type="EMBL" id="QPH56027.1"/>
    </source>
</evidence>
<dbReference type="AlphaFoldDB" id="A0A7S9LVD3"/>
<sequence length="143" mass="15447">MTRFVVPRPPAGTMTSDSETDQFRDRLLKYIPAELVSTFTACVAACAAMGFSEDVVLYILLGVALTFCLLIIFFTKRLFGDQIPNESQRAHRIASNIAFLAWGYSVSGAALPSYYNGGVALLGMALSALAAWLIWPVASSEGD</sequence>
<dbReference type="EMBL" id="CP064942">
    <property type="protein sequence ID" value="QPH56027.1"/>
    <property type="molecule type" value="Genomic_DNA"/>
</dbReference>